<gene>
    <name evidence="10" type="ORF">GDO78_018389</name>
</gene>
<dbReference type="PROSITE" id="PS51059">
    <property type="entry name" value="PARP_CATALYTIC"/>
    <property type="match status" value="1"/>
</dbReference>
<feature type="domain" description="PARP catalytic" evidence="8">
    <location>
        <begin position="629"/>
        <end position="823"/>
    </location>
</feature>
<proteinExistence type="inferred from homology"/>
<evidence type="ECO:0000313" key="10">
    <source>
        <dbReference type="EMBL" id="KAG9465409.1"/>
    </source>
</evidence>
<reference evidence="10" key="1">
    <citation type="thesis" date="2020" institute="ProQuest LLC" country="789 East Eisenhower Parkway, Ann Arbor, MI, USA">
        <title>Comparative Genomics and Chromosome Evolution.</title>
        <authorList>
            <person name="Mudd A.B."/>
        </authorList>
    </citation>
    <scope>NUCLEOTIDE SEQUENCE</scope>
    <source>
        <strain evidence="10">HN-11 Male</strain>
        <tissue evidence="10">Kidney and liver</tissue>
    </source>
</reference>
<dbReference type="EMBL" id="WNTK01003084">
    <property type="protein sequence ID" value="KAG9465409.1"/>
    <property type="molecule type" value="Genomic_DNA"/>
</dbReference>
<dbReference type="GO" id="GO:0060335">
    <property type="term" value="P:positive regulation of type II interferon-mediated signaling pathway"/>
    <property type="evidence" value="ECO:0007669"/>
    <property type="project" value="TreeGrafter"/>
</dbReference>
<dbReference type="Pfam" id="PF01661">
    <property type="entry name" value="Macro"/>
    <property type="match status" value="2"/>
</dbReference>
<comment type="caution">
    <text evidence="10">The sequence shown here is derived from an EMBL/GenBank/DDBJ whole genome shotgun (WGS) entry which is preliminary data.</text>
</comment>
<dbReference type="GO" id="GO:0044389">
    <property type="term" value="F:ubiquitin-like protein ligase binding"/>
    <property type="evidence" value="ECO:0007669"/>
    <property type="project" value="TreeGrafter"/>
</dbReference>
<dbReference type="InterPro" id="IPR037197">
    <property type="entry name" value="WWE_dom_sf"/>
</dbReference>
<evidence type="ECO:0000256" key="1">
    <source>
        <dbReference type="ARBA" id="ARBA00004123"/>
    </source>
</evidence>
<dbReference type="SUPFAM" id="SSF56399">
    <property type="entry name" value="ADP-ribosylation"/>
    <property type="match status" value="1"/>
</dbReference>
<dbReference type="GO" id="GO:0010629">
    <property type="term" value="P:negative regulation of gene expression"/>
    <property type="evidence" value="ECO:0007669"/>
    <property type="project" value="TreeGrafter"/>
</dbReference>
<dbReference type="OrthoDB" id="6133115at2759"/>
<dbReference type="PANTHER" id="PTHR14453:SF70">
    <property type="entry name" value="PROTEIN MONO-ADP-RIBOSYLTRANSFERASE PARP9"/>
    <property type="match status" value="1"/>
</dbReference>
<dbReference type="InterPro" id="IPR052056">
    <property type="entry name" value="Mono-ARTD/PARP"/>
</dbReference>
<evidence type="ECO:0000313" key="11">
    <source>
        <dbReference type="Proteomes" id="UP000770717"/>
    </source>
</evidence>
<protein>
    <submittedName>
        <fullName evidence="10">Uncharacterized protein</fullName>
    </submittedName>
</protein>
<dbReference type="GO" id="GO:1990404">
    <property type="term" value="F:NAD+-protein mono-ADP-ribosyltransferase activity"/>
    <property type="evidence" value="ECO:0007669"/>
    <property type="project" value="TreeGrafter"/>
</dbReference>
<evidence type="ECO:0000256" key="3">
    <source>
        <dbReference type="ARBA" id="ARBA00022679"/>
    </source>
</evidence>
<keyword evidence="4" id="KW-0520">NAD</keyword>
<accession>A0A8J6BI01</accession>
<organism evidence="10 11">
    <name type="scientific">Eleutherodactylus coqui</name>
    <name type="common">Puerto Rican coqui</name>
    <dbReference type="NCBI Taxonomy" id="57060"/>
    <lineage>
        <taxon>Eukaryota</taxon>
        <taxon>Metazoa</taxon>
        <taxon>Chordata</taxon>
        <taxon>Craniata</taxon>
        <taxon>Vertebrata</taxon>
        <taxon>Euteleostomi</taxon>
        <taxon>Amphibia</taxon>
        <taxon>Batrachia</taxon>
        <taxon>Anura</taxon>
        <taxon>Neobatrachia</taxon>
        <taxon>Hyloidea</taxon>
        <taxon>Eleutherodactylidae</taxon>
        <taxon>Eleutherodactylinae</taxon>
        <taxon>Eleutherodactylus</taxon>
        <taxon>Eleutherodactylus</taxon>
    </lineage>
</organism>
<dbReference type="Proteomes" id="UP000770717">
    <property type="component" value="Unassembled WGS sequence"/>
</dbReference>
<evidence type="ECO:0000256" key="7">
    <source>
        <dbReference type="SAM" id="MobiDB-lite"/>
    </source>
</evidence>
<dbReference type="CDD" id="cd02907">
    <property type="entry name" value="Macro_Af1521_BAL-like"/>
    <property type="match status" value="1"/>
</dbReference>
<dbReference type="PANTHER" id="PTHR14453">
    <property type="entry name" value="PARP/ZINC FINGER CCCH TYPE DOMAIN CONTAINING PROTEIN"/>
    <property type="match status" value="1"/>
</dbReference>
<dbReference type="SUPFAM" id="SSF117839">
    <property type="entry name" value="WWE domain"/>
    <property type="match status" value="1"/>
</dbReference>
<sequence>MKVRIPEDVYRVLLTAKSDLNDVFIRKFCCTAELSGPPLSSAGAPLKVYEKRLNGGQVISVWRDDLTRQNTDVVVNAANEHLDHIGGLAYALVQAGGPQIVQESRDEISRRGQLTAGSIAVTSAGMLPSRVVVHAVGPVWMPAVADNCKAQLKEAVQNVLQYVSNHSDLHSVAIPAISSGIFGFPLDLCANIIVTTVRESCSNDHKGLLKEIRLVNNDDKTVQAMRAACEQILGSSDTPSRAMASSGSAQNGPSPQEASSRITSSINGLNIHLKTGKIEDEKTDVIVNSISSDLDLSSGAISRAISKKAGDQMQAEMNKKKNQGFRNMIFTRGYKLPCRYVYHVILSWQVEKTLQEATKECLMTALKYRSSSIAFPALGTGNIGLPRHKVADIMTQAVLDFSRAKECKMDVYFVIHPTDKDTFKAFQDKLRASGVSSPKNMEITENQRGLESSAEEMCVSIAGQSSEDEMEAAEWLQGLLSSSPLLIHNNHLLLFGSAEFDTLASGPSSVNIEEDLVDGKVTLKISGPRPEKLLAAVQAERLLLDIQDEFAVSLEEGLLEAAVSWFYEGESESHRYTAKANRELERAYVSGTVTLRTTPGHVIDIMNRTAQENERTFAIHRRCLCDSLRTVQKSATSENWLSQTKTVDPNSQEFKHQRSEFRKAGLILDKMEEVQNKWLSGVFQSKKEEVELRQKKPSTEQLYQLVPRQFCKKICDVGFHRLYATSKDPKHRAGVHFKKHLPNITQRFHVPEKDGPFCILQAEVVIGAATKYNRNQPVLPCAGPDPLQLYDTLIDGALPPEHYVIFDRFQAKPQYVFTCRHIG</sequence>
<dbReference type="PROSITE" id="PS51154">
    <property type="entry name" value="MACRO"/>
    <property type="match status" value="2"/>
</dbReference>
<dbReference type="GO" id="GO:0003950">
    <property type="term" value="F:NAD+ poly-ADP-ribosyltransferase activity"/>
    <property type="evidence" value="ECO:0007669"/>
    <property type="project" value="InterPro"/>
</dbReference>
<comment type="subcellular location">
    <subcellularLocation>
        <location evidence="1">Nucleus</location>
    </subcellularLocation>
</comment>
<dbReference type="GO" id="GO:0005737">
    <property type="term" value="C:cytoplasm"/>
    <property type="evidence" value="ECO:0007669"/>
    <property type="project" value="TreeGrafter"/>
</dbReference>
<keyword evidence="11" id="KW-1185">Reference proteome</keyword>
<keyword evidence="3" id="KW-0808">Transferase</keyword>
<evidence type="ECO:0000259" key="8">
    <source>
        <dbReference type="PROSITE" id="PS51059"/>
    </source>
</evidence>
<dbReference type="InterPro" id="IPR043472">
    <property type="entry name" value="Macro_dom-like"/>
</dbReference>
<dbReference type="InterPro" id="IPR002589">
    <property type="entry name" value="Macro_dom"/>
</dbReference>
<dbReference type="InterPro" id="IPR012317">
    <property type="entry name" value="Poly(ADP-ribose)pol_cat_dom"/>
</dbReference>
<dbReference type="SUPFAM" id="SSF52949">
    <property type="entry name" value="Macro domain-like"/>
    <property type="match status" value="2"/>
</dbReference>
<feature type="region of interest" description="Disordered" evidence="7">
    <location>
        <begin position="235"/>
        <end position="261"/>
    </location>
</feature>
<feature type="domain" description="Macro" evidence="9">
    <location>
        <begin position="258"/>
        <end position="434"/>
    </location>
</feature>
<feature type="domain" description="Macro" evidence="9">
    <location>
        <begin position="46"/>
        <end position="233"/>
    </location>
</feature>
<evidence type="ECO:0000256" key="6">
    <source>
        <dbReference type="ARBA" id="ARBA00024347"/>
    </source>
</evidence>
<dbReference type="GO" id="GO:0003714">
    <property type="term" value="F:transcription corepressor activity"/>
    <property type="evidence" value="ECO:0007669"/>
    <property type="project" value="TreeGrafter"/>
</dbReference>
<evidence type="ECO:0000256" key="5">
    <source>
        <dbReference type="ARBA" id="ARBA00023242"/>
    </source>
</evidence>
<dbReference type="Gene3D" id="3.90.228.10">
    <property type="match status" value="1"/>
</dbReference>
<comment type="similarity">
    <text evidence="6">Belongs to the ARTD/PARP family.</text>
</comment>
<evidence type="ECO:0000256" key="4">
    <source>
        <dbReference type="ARBA" id="ARBA00023027"/>
    </source>
</evidence>
<dbReference type="AlphaFoldDB" id="A0A8J6BI01"/>
<dbReference type="Gene3D" id="3.40.220.10">
    <property type="entry name" value="Leucine Aminopeptidase, subunit E, domain 1"/>
    <property type="match status" value="2"/>
</dbReference>
<dbReference type="GO" id="GO:0070212">
    <property type="term" value="P:protein poly-ADP-ribosylation"/>
    <property type="evidence" value="ECO:0007669"/>
    <property type="project" value="TreeGrafter"/>
</dbReference>
<keyword evidence="2" id="KW-0328">Glycosyltransferase</keyword>
<dbReference type="GO" id="GO:0005634">
    <property type="term" value="C:nucleus"/>
    <property type="evidence" value="ECO:0007669"/>
    <property type="project" value="UniProtKB-SubCell"/>
</dbReference>
<dbReference type="SMART" id="SM00506">
    <property type="entry name" value="A1pp"/>
    <property type="match status" value="2"/>
</dbReference>
<name>A0A8J6BI01_ELECQ</name>
<keyword evidence="5" id="KW-0539">Nucleus</keyword>
<evidence type="ECO:0000256" key="2">
    <source>
        <dbReference type="ARBA" id="ARBA00022676"/>
    </source>
</evidence>
<evidence type="ECO:0000259" key="9">
    <source>
        <dbReference type="PROSITE" id="PS51154"/>
    </source>
</evidence>